<name>E7QN94_HALPU</name>
<dbReference type="Proteomes" id="UP000003751">
    <property type="component" value="Unassembled WGS sequence"/>
</dbReference>
<reference evidence="5" key="2">
    <citation type="submission" date="2016-11" db="EMBL/GenBank/DDBJ databases">
        <authorList>
            <person name="Varghese N."/>
            <person name="Submissions S."/>
        </authorList>
    </citation>
    <scope>NUCLEOTIDE SEQUENCE [LARGE SCALE GENOMIC DNA]</scope>
    <source>
        <strain evidence="5">DX253</strain>
    </source>
</reference>
<proteinExistence type="predicted"/>
<dbReference type="RefSeq" id="WP_007976532.1">
    <property type="nucleotide sequence ID" value="NZ_AEMG01000002.1"/>
</dbReference>
<feature type="transmembrane region" description="Helical" evidence="1">
    <location>
        <begin position="36"/>
        <end position="57"/>
    </location>
</feature>
<feature type="transmembrane region" description="Helical" evidence="1">
    <location>
        <begin position="6"/>
        <end position="24"/>
    </location>
</feature>
<keyword evidence="1" id="KW-0812">Transmembrane</keyword>
<dbReference type="OrthoDB" id="248347at2157"/>
<dbReference type="PATRIC" id="fig|797209.4.peg.401"/>
<sequence>MNGTRIGLWLAVVGGLALYPAIHLQEGVSTTLPEYVFLYAALLAVGFGIAIWGLSVLRTLTAEWTT</sequence>
<evidence type="ECO:0000256" key="1">
    <source>
        <dbReference type="SAM" id="Phobius"/>
    </source>
</evidence>
<organism evidence="2 4">
    <name type="scientific">Haladaptatus paucihalophilus DX253</name>
    <dbReference type="NCBI Taxonomy" id="797209"/>
    <lineage>
        <taxon>Archaea</taxon>
        <taxon>Methanobacteriati</taxon>
        <taxon>Methanobacteriota</taxon>
        <taxon>Stenosarchaea group</taxon>
        <taxon>Halobacteria</taxon>
        <taxon>Halobacteriales</taxon>
        <taxon>Haladaptataceae</taxon>
        <taxon>Haladaptatus</taxon>
    </lineage>
</organism>
<reference evidence="2 4" key="1">
    <citation type="journal article" date="2014" name="ISME J.">
        <title>Trehalose/2-sulfotrehalose biosynthesis and glycine-betaine uptake are widely spread mechanisms for osmoadaptation in the Halobacteriales.</title>
        <authorList>
            <person name="Youssef N.H."/>
            <person name="Savage-Ashlock K.N."/>
            <person name="McCully A.L."/>
            <person name="Luedtke B."/>
            <person name="Shaw E.I."/>
            <person name="Hoff W.D."/>
            <person name="Elshahed M.S."/>
        </authorList>
    </citation>
    <scope>NUCLEOTIDE SEQUENCE [LARGE SCALE GENOMIC DNA]</scope>
    <source>
        <strain evidence="2 4">DX253</strain>
    </source>
</reference>
<protein>
    <submittedName>
        <fullName evidence="2">Uncharacterized protein</fullName>
    </submittedName>
</protein>
<dbReference type="EMBL" id="FRAN01000002">
    <property type="protein sequence ID" value="SHK67737.1"/>
    <property type="molecule type" value="Genomic_DNA"/>
</dbReference>
<evidence type="ECO:0000313" key="3">
    <source>
        <dbReference type="EMBL" id="SHK67737.1"/>
    </source>
</evidence>
<reference evidence="3" key="3">
    <citation type="submission" date="2016-11" db="EMBL/GenBank/DDBJ databases">
        <authorList>
            <person name="Jaros S."/>
            <person name="Januszkiewicz K."/>
            <person name="Wedrychowicz H."/>
        </authorList>
    </citation>
    <scope>NUCLEOTIDE SEQUENCE [LARGE SCALE GENOMIC DNA]</scope>
    <source>
        <strain evidence="3">DX253</strain>
    </source>
</reference>
<dbReference type="Proteomes" id="UP000184203">
    <property type="component" value="Unassembled WGS sequence"/>
</dbReference>
<evidence type="ECO:0000313" key="5">
    <source>
        <dbReference type="Proteomes" id="UP000184203"/>
    </source>
</evidence>
<evidence type="ECO:0000313" key="2">
    <source>
        <dbReference type="EMBL" id="EFW93889.1"/>
    </source>
</evidence>
<keyword evidence="1" id="KW-0472">Membrane</keyword>
<accession>E7QN94</accession>
<keyword evidence="1" id="KW-1133">Transmembrane helix</keyword>
<dbReference type="AlphaFoldDB" id="E7QN94"/>
<gene>
    <name evidence="3" type="ORF">SAMN05444342_2075</name>
    <name evidence="2" type="ORF">ZOD2009_02060</name>
</gene>
<keyword evidence="5" id="KW-1185">Reference proteome</keyword>
<evidence type="ECO:0000313" key="4">
    <source>
        <dbReference type="Proteomes" id="UP000003751"/>
    </source>
</evidence>
<dbReference type="EMBL" id="AEMG01000002">
    <property type="protein sequence ID" value="EFW93889.1"/>
    <property type="molecule type" value="Genomic_DNA"/>
</dbReference>